<evidence type="ECO:0000313" key="1">
    <source>
        <dbReference type="EMBL" id="SEH53742.1"/>
    </source>
</evidence>
<dbReference type="OrthoDB" id="5381604at2"/>
<name>A0A1H6IVU5_9FLAO</name>
<reference evidence="2" key="1">
    <citation type="submission" date="2016-10" db="EMBL/GenBank/DDBJ databases">
        <authorList>
            <person name="Varghese N."/>
            <person name="Submissions S."/>
        </authorList>
    </citation>
    <scope>NUCLEOTIDE SEQUENCE [LARGE SCALE GENOMIC DNA]</scope>
    <source>
        <strain evidence="2">CGMCC 1.10825</strain>
    </source>
</reference>
<dbReference type="AlphaFoldDB" id="A0A1H6IVU5"/>
<organism evidence="1 2">
    <name type="scientific">Paenimyroides marinum</name>
    <dbReference type="NCBI Taxonomy" id="1159016"/>
    <lineage>
        <taxon>Bacteria</taxon>
        <taxon>Pseudomonadati</taxon>
        <taxon>Bacteroidota</taxon>
        <taxon>Flavobacteriia</taxon>
        <taxon>Flavobacteriales</taxon>
        <taxon>Flavobacteriaceae</taxon>
        <taxon>Paenimyroides</taxon>
    </lineage>
</organism>
<accession>A0A1H6IVU5</accession>
<keyword evidence="2" id="KW-1185">Reference proteome</keyword>
<evidence type="ECO:0000313" key="2">
    <source>
        <dbReference type="Proteomes" id="UP000199634"/>
    </source>
</evidence>
<dbReference type="STRING" id="1159016.SAMN02927937_00044"/>
<dbReference type="EMBL" id="FNXE01000001">
    <property type="protein sequence ID" value="SEH53742.1"/>
    <property type="molecule type" value="Genomic_DNA"/>
</dbReference>
<dbReference type="Proteomes" id="UP000199634">
    <property type="component" value="Unassembled WGS sequence"/>
</dbReference>
<sequence>MQKTIHKNNIPCHPERSEGSHSLIRKLPHWLIFSFLFISLSGYAQPYQWDWAVNGGGSLGESGWYYQVEQIFDIQVGTDNNYYFTAQIKNGTPQLGGQPVTVYGNQLGGNDIFIFSTTCDGQVRWSQAIGGGCLTQPIK</sequence>
<proteinExistence type="predicted"/>
<protein>
    <submittedName>
        <fullName evidence="1">Uncharacterized protein</fullName>
    </submittedName>
</protein>
<dbReference type="RefSeq" id="WP_091095109.1">
    <property type="nucleotide sequence ID" value="NZ_FNXE01000001.1"/>
</dbReference>
<gene>
    <name evidence="1" type="ORF">SAMN02927937_00044</name>
</gene>